<evidence type="ECO:0000313" key="1">
    <source>
        <dbReference type="EMBL" id="GIQ87886.1"/>
    </source>
</evidence>
<dbReference type="AlphaFoldDB" id="A0A9K3D342"/>
<sequence>MSCHVFVQFSTEEECAAAAKGLDAFPLGEHVAKAEVSTTVTEEIILKKTTSSRRTRTRTKKPRQDFGDDSVFCRLATGINGKMVAEALGEETDYIMSKSNRSGPFAFLRFKDKAVAEKVLAMSVEIEGETITFEKPKRASEVEAAALNPKEDIEVSDQVAKGVVDPAVGVGAESFGF</sequence>
<dbReference type="Proteomes" id="UP000265618">
    <property type="component" value="Unassembled WGS sequence"/>
</dbReference>
<reference evidence="1 2" key="1">
    <citation type="journal article" date="2018" name="PLoS ONE">
        <title>The draft genome of Kipferlia bialata reveals reductive genome evolution in fornicate parasites.</title>
        <authorList>
            <person name="Tanifuji G."/>
            <person name="Takabayashi S."/>
            <person name="Kume K."/>
            <person name="Takagi M."/>
            <person name="Nakayama T."/>
            <person name="Kamikawa R."/>
            <person name="Inagaki Y."/>
            <person name="Hashimoto T."/>
        </authorList>
    </citation>
    <scope>NUCLEOTIDE SEQUENCE [LARGE SCALE GENOMIC DNA]</scope>
    <source>
        <strain evidence="1">NY0173</strain>
    </source>
</reference>
<accession>A0A9K3D342</accession>
<keyword evidence="2" id="KW-1185">Reference proteome</keyword>
<proteinExistence type="predicted"/>
<evidence type="ECO:0000313" key="2">
    <source>
        <dbReference type="Proteomes" id="UP000265618"/>
    </source>
</evidence>
<organism evidence="1 2">
    <name type="scientific">Kipferlia bialata</name>
    <dbReference type="NCBI Taxonomy" id="797122"/>
    <lineage>
        <taxon>Eukaryota</taxon>
        <taxon>Metamonada</taxon>
        <taxon>Carpediemonas-like organisms</taxon>
        <taxon>Kipferlia</taxon>
    </lineage>
</organism>
<name>A0A9K3D342_9EUKA</name>
<gene>
    <name evidence="1" type="ORF">KIPB_010021</name>
</gene>
<comment type="caution">
    <text evidence="1">The sequence shown here is derived from an EMBL/GenBank/DDBJ whole genome shotgun (WGS) entry which is preliminary data.</text>
</comment>
<dbReference type="EMBL" id="BDIP01003583">
    <property type="protein sequence ID" value="GIQ87886.1"/>
    <property type="molecule type" value="Genomic_DNA"/>
</dbReference>
<protein>
    <submittedName>
        <fullName evidence="1">Uncharacterized protein</fullName>
    </submittedName>
</protein>